<sequence>MQLRRSNNVELVFFCESWSGKTAAEQVNAFTVGKLTAIECDGVNKASLRIDGRDFQLNAAIIEEQDAAHFQIINQFWVV</sequence>
<reference evidence="1 2" key="1">
    <citation type="submission" date="2015-07" db="EMBL/GenBank/DDBJ databases">
        <authorList>
            <consortium name="Pathogen Informatics"/>
        </authorList>
    </citation>
    <scope>NUCLEOTIDE SEQUENCE [LARGE SCALE GENOMIC DNA]</scope>
    <source>
        <strain evidence="1 2">A325</strain>
    </source>
</reference>
<evidence type="ECO:0000313" key="2">
    <source>
        <dbReference type="Proteomes" id="UP000046067"/>
    </source>
</evidence>
<name>A0A655VG57_VIBCL</name>
<dbReference type="EMBL" id="CWQJ01000003">
    <property type="protein sequence ID" value="CSB68416.1"/>
    <property type="molecule type" value="Genomic_DNA"/>
</dbReference>
<dbReference type="Proteomes" id="UP000046067">
    <property type="component" value="Unassembled WGS sequence"/>
</dbReference>
<proteinExistence type="predicted"/>
<dbReference type="AlphaFoldDB" id="A0A655VG57"/>
<evidence type="ECO:0000313" key="1">
    <source>
        <dbReference type="EMBL" id="CSB68416.1"/>
    </source>
</evidence>
<protein>
    <submittedName>
        <fullName evidence="1">Uncharacterized protein</fullName>
    </submittedName>
</protein>
<gene>
    <name evidence="1" type="ORF">ERS013201_00662</name>
</gene>
<accession>A0A655VG57</accession>
<organism evidence="1 2">
    <name type="scientific">Vibrio cholerae</name>
    <dbReference type="NCBI Taxonomy" id="666"/>
    <lineage>
        <taxon>Bacteria</taxon>
        <taxon>Pseudomonadati</taxon>
        <taxon>Pseudomonadota</taxon>
        <taxon>Gammaproteobacteria</taxon>
        <taxon>Vibrionales</taxon>
        <taxon>Vibrionaceae</taxon>
        <taxon>Vibrio</taxon>
    </lineage>
</organism>